<dbReference type="PANTHER" id="PTHR30093:SF44">
    <property type="entry name" value="TYPE II SECRETION SYSTEM CORE PROTEIN G"/>
    <property type="match status" value="1"/>
</dbReference>
<keyword evidence="5" id="KW-0574">Periplasm</keyword>
<evidence type="ECO:0000256" key="3">
    <source>
        <dbReference type="ARBA" id="ARBA00022481"/>
    </source>
</evidence>
<comment type="subcellular location">
    <subcellularLocation>
        <location evidence="1">Cell outer membrane</location>
        <topology evidence="1">Single-pass membrane protein</topology>
    </subcellularLocation>
    <subcellularLocation>
        <location evidence="2">Periplasm</location>
    </subcellularLocation>
</comment>
<evidence type="ECO:0000259" key="10">
    <source>
        <dbReference type="Pfam" id="PF18682"/>
    </source>
</evidence>
<dbReference type="Pfam" id="PF07963">
    <property type="entry name" value="N_methyl"/>
    <property type="match status" value="1"/>
</dbReference>
<dbReference type="NCBIfam" id="TIGR02532">
    <property type="entry name" value="IV_pilin_GFxxxE"/>
    <property type="match status" value="1"/>
</dbReference>
<evidence type="ECO:0000256" key="6">
    <source>
        <dbReference type="ARBA" id="ARBA00022989"/>
    </source>
</evidence>
<proteinExistence type="predicted"/>
<evidence type="ECO:0000256" key="2">
    <source>
        <dbReference type="ARBA" id="ARBA00004418"/>
    </source>
</evidence>
<keyword evidence="6 9" id="KW-1133">Transmembrane helix</keyword>
<evidence type="ECO:0000256" key="1">
    <source>
        <dbReference type="ARBA" id="ARBA00004203"/>
    </source>
</evidence>
<protein>
    <submittedName>
        <fullName evidence="11">Type II secretion system protein</fullName>
    </submittedName>
</protein>
<keyword evidence="8" id="KW-0998">Cell outer membrane</keyword>
<evidence type="ECO:0000313" key="11">
    <source>
        <dbReference type="EMBL" id="AXG99199.1"/>
    </source>
</evidence>
<keyword evidence="4 9" id="KW-0812">Transmembrane</keyword>
<dbReference type="RefSeq" id="WP_114672060.1">
    <property type="nucleotide sequence ID" value="NZ_CP031158.1"/>
</dbReference>
<dbReference type="GO" id="GO:0009279">
    <property type="term" value="C:cell outer membrane"/>
    <property type="evidence" value="ECO:0007669"/>
    <property type="project" value="UniProtKB-SubCell"/>
</dbReference>
<dbReference type="AlphaFoldDB" id="A0A345IHM7"/>
<evidence type="ECO:0000256" key="7">
    <source>
        <dbReference type="ARBA" id="ARBA00023136"/>
    </source>
</evidence>
<name>A0A345IHM7_9DEIO</name>
<dbReference type="PANTHER" id="PTHR30093">
    <property type="entry name" value="GENERAL SECRETION PATHWAY PROTEIN G"/>
    <property type="match status" value="1"/>
</dbReference>
<dbReference type="InterPro" id="IPR045584">
    <property type="entry name" value="Pilin-like"/>
</dbReference>
<evidence type="ECO:0000256" key="4">
    <source>
        <dbReference type="ARBA" id="ARBA00022692"/>
    </source>
</evidence>
<organism evidence="11 12">
    <name type="scientific">Deinococcus wulumuqiensis</name>
    <dbReference type="NCBI Taxonomy" id="980427"/>
    <lineage>
        <taxon>Bacteria</taxon>
        <taxon>Thermotogati</taxon>
        <taxon>Deinococcota</taxon>
        <taxon>Deinococci</taxon>
        <taxon>Deinococcales</taxon>
        <taxon>Deinococcaceae</taxon>
        <taxon>Deinococcus</taxon>
    </lineage>
</organism>
<dbReference type="InterPro" id="IPR041050">
    <property type="entry name" value="PilA4"/>
</dbReference>
<feature type="transmembrane region" description="Helical" evidence="9">
    <location>
        <begin position="6"/>
        <end position="28"/>
    </location>
</feature>
<reference evidence="11 12" key="1">
    <citation type="submission" date="2018-07" db="EMBL/GenBank/DDBJ databases">
        <title>Complete Genome and Methylome Analysis of Deinococcus wulumuqiensis NEB 479.</title>
        <authorList>
            <person name="Fomenkov A."/>
            <person name="Luyten Y."/>
            <person name="Vincze T."/>
            <person name="Anton B.P."/>
            <person name="Clark T."/>
            <person name="Roberts R.J."/>
            <person name="Morgan R.D."/>
        </authorList>
    </citation>
    <scope>NUCLEOTIDE SEQUENCE [LARGE SCALE GENOMIC DNA]</scope>
    <source>
        <strain evidence="11 12">NEB 479</strain>
    </source>
</reference>
<sequence>MKESSSGFTLIELLIVCAVIGILAAVFVPSLAGARQKTLDTAALAYTRQCVNSLEASRDYQGFIKDIKSCEDPLLGDAALKGVPSVKQTVVVVNQTEYTIQTTSATGKVVRYEKGLFTSS</sequence>
<dbReference type="Gene3D" id="3.30.700.10">
    <property type="entry name" value="Glycoprotein, Type 4 Pilin"/>
    <property type="match status" value="1"/>
</dbReference>
<evidence type="ECO:0000256" key="5">
    <source>
        <dbReference type="ARBA" id="ARBA00022764"/>
    </source>
</evidence>
<dbReference type="GO" id="GO:0042597">
    <property type="term" value="C:periplasmic space"/>
    <property type="evidence" value="ECO:0007669"/>
    <property type="project" value="UniProtKB-SubCell"/>
</dbReference>
<evidence type="ECO:0000256" key="8">
    <source>
        <dbReference type="ARBA" id="ARBA00023237"/>
    </source>
</evidence>
<accession>A0A345IHM7</accession>
<evidence type="ECO:0000313" key="12">
    <source>
        <dbReference type="Proteomes" id="UP000253744"/>
    </source>
</evidence>
<dbReference type="EMBL" id="CP031158">
    <property type="protein sequence ID" value="AXG99199.1"/>
    <property type="molecule type" value="Genomic_DNA"/>
</dbReference>
<gene>
    <name evidence="11" type="ORF">DVJ83_08550</name>
</gene>
<dbReference type="KEGG" id="dwu:DVJ83_08550"/>
<keyword evidence="7 9" id="KW-0472">Membrane</keyword>
<dbReference type="InterPro" id="IPR012902">
    <property type="entry name" value="N_methyl_site"/>
</dbReference>
<feature type="domain" description="Pilin A4" evidence="10">
    <location>
        <begin position="40"/>
        <end position="112"/>
    </location>
</feature>
<dbReference type="SUPFAM" id="SSF54523">
    <property type="entry name" value="Pili subunits"/>
    <property type="match status" value="1"/>
</dbReference>
<dbReference type="Proteomes" id="UP000253744">
    <property type="component" value="Chromosome"/>
</dbReference>
<evidence type="ECO:0000256" key="9">
    <source>
        <dbReference type="SAM" id="Phobius"/>
    </source>
</evidence>
<keyword evidence="3" id="KW-0488">Methylation</keyword>
<dbReference type="Pfam" id="PF18682">
    <property type="entry name" value="PilA4"/>
    <property type="match status" value="1"/>
</dbReference>